<dbReference type="Gene3D" id="3.40.720.10">
    <property type="entry name" value="Alkaline Phosphatase, subunit A"/>
    <property type="match status" value="1"/>
</dbReference>
<dbReference type="FunFam" id="3.40.720.10:FF:000017">
    <property type="entry name" value="Predicted protein"/>
    <property type="match status" value="1"/>
</dbReference>
<name>A0A9W3BFA5_BIOGL</name>
<dbReference type="RefSeq" id="XP_055898123.1">
    <property type="nucleotide sequence ID" value="XM_056042148.1"/>
</dbReference>
<dbReference type="RefSeq" id="XP_055898122.1">
    <property type="nucleotide sequence ID" value="XM_056042147.1"/>
</dbReference>
<sequence>MTNNLNKRFLMSLKYLLFKHRRHSILALTSRLLFLVSIFVLAMLVCVHNSYFQGRATHHSFCRAPILPENNPDILSAVPPDKVIKCSEEANWVTIQGGVFYITASAAQKYPDISCSLQSIQRNTDFGVLKSTSLIAVKNGTQLTEDFHKVKCKSSDHSTYINFHASISPSPEVEARPLTNAGGLDLDVIFIGVDSTSRMMWKRKLPKTRDYFLKTLKGIEFETYNIVGDGTPPALLPLLTGKREEELPEARRGEPNASFVDSFPWIWRRFAEAGYVTAWAEEEPQMGTFQNRLLGFKKQPVDHYYRTFTMAFLQENNTKECLGSTPKSTALLEYVADVFHAYPLSRRKWMLSFLSELSHDAQHLALSQLDAEMYRHIKKLHIENYLDNALFIMFADHGARFTRLRNVEQGKLEERLPYFGMRFPKWFVKKYPEILRNVQINSKRLTTPFDVHETLLDILHWTGDQRGDLTKRGISLFREIPSGRTCHDAHIDPHWCVCLQWRPVTLNSSIVQKIKDEIIATFNQFTESKRHVCAVLQVRQVISAFIMGVNDEVLRLIDTNDGGRGRFGLMVDKATHTLAYYQVTLETRPGGGRFEATVTHDLVKNVITLDKKDISRTNRYGNDPHCVMDTNPFLRPFCYCKDLMT</sequence>
<keyword evidence="1" id="KW-1185">Reference proteome</keyword>
<evidence type="ECO:0000313" key="4">
    <source>
        <dbReference type="RefSeq" id="XP_055898123.1"/>
    </source>
</evidence>
<dbReference type="SUPFAM" id="SSF53649">
    <property type="entry name" value="Alkaline phosphatase-like"/>
    <property type="match status" value="1"/>
</dbReference>
<dbReference type="InterPro" id="IPR004245">
    <property type="entry name" value="DUF229"/>
</dbReference>
<dbReference type="OrthoDB" id="413313at2759"/>
<proteinExistence type="predicted"/>
<evidence type="ECO:0000313" key="1">
    <source>
        <dbReference type="Proteomes" id="UP001165740"/>
    </source>
</evidence>
<dbReference type="CDD" id="cd16021">
    <property type="entry name" value="ALP_like"/>
    <property type="match status" value="1"/>
</dbReference>
<accession>A0A9W3BFA5</accession>
<dbReference type="OMA" id="YKVRFGR"/>
<reference evidence="2 3" key="1">
    <citation type="submission" date="2025-04" db="UniProtKB">
        <authorList>
            <consortium name="RefSeq"/>
        </authorList>
    </citation>
    <scope>IDENTIFICATION</scope>
</reference>
<protein>
    <submittedName>
        <fullName evidence="2 3">Uncharacterized protein LOC106074924</fullName>
    </submittedName>
</protein>
<dbReference type="InterPro" id="IPR017850">
    <property type="entry name" value="Alkaline_phosphatase_core_sf"/>
</dbReference>
<dbReference type="GO" id="GO:0005615">
    <property type="term" value="C:extracellular space"/>
    <property type="evidence" value="ECO:0007669"/>
    <property type="project" value="TreeGrafter"/>
</dbReference>
<gene>
    <name evidence="2 3 4" type="primary">LOC106074924</name>
</gene>
<evidence type="ECO:0000313" key="3">
    <source>
        <dbReference type="RefSeq" id="XP_055898122.1"/>
    </source>
</evidence>
<dbReference type="Proteomes" id="UP001165740">
    <property type="component" value="Chromosome 9"/>
</dbReference>
<dbReference type="Pfam" id="PF02995">
    <property type="entry name" value="DUF229"/>
    <property type="match status" value="1"/>
</dbReference>
<evidence type="ECO:0000313" key="2">
    <source>
        <dbReference type="RefSeq" id="XP_055898121.1"/>
    </source>
</evidence>
<dbReference type="GeneID" id="106074924"/>
<organism evidence="1 2">
    <name type="scientific">Biomphalaria glabrata</name>
    <name type="common">Bloodfluke planorb</name>
    <name type="synonym">Freshwater snail</name>
    <dbReference type="NCBI Taxonomy" id="6526"/>
    <lineage>
        <taxon>Eukaryota</taxon>
        <taxon>Metazoa</taxon>
        <taxon>Spiralia</taxon>
        <taxon>Lophotrochozoa</taxon>
        <taxon>Mollusca</taxon>
        <taxon>Gastropoda</taxon>
        <taxon>Heterobranchia</taxon>
        <taxon>Euthyneura</taxon>
        <taxon>Panpulmonata</taxon>
        <taxon>Hygrophila</taxon>
        <taxon>Lymnaeoidea</taxon>
        <taxon>Planorbidae</taxon>
        <taxon>Biomphalaria</taxon>
    </lineage>
</organism>
<dbReference type="AlphaFoldDB" id="A0A9W3BFA5"/>
<dbReference type="PANTHER" id="PTHR10974">
    <property type="entry name" value="FI08016P-RELATED"/>
    <property type="match status" value="1"/>
</dbReference>
<dbReference type="PANTHER" id="PTHR10974:SF1">
    <property type="entry name" value="FI08016P-RELATED"/>
    <property type="match status" value="1"/>
</dbReference>
<dbReference type="RefSeq" id="XP_055898121.1">
    <property type="nucleotide sequence ID" value="XM_056042146.1"/>
</dbReference>